<dbReference type="PANTHER" id="PTHR34820">
    <property type="entry name" value="INNER MEMBRANE PROTEIN YEBZ"/>
    <property type="match status" value="1"/>
</dbReference>
<comment type="similarity">
    <text evidence="2">Belongs to the CopC family.</text>
</comment>
<keyword evidence="10" id="KW-1185">Reference proteome</keyword>
<dbReference type="RefSeq" id="WP_223467789.1">
    <property type="nucleotide sequence ID" value="NZ_JAFBIL020000003.1"/>
</dbReference>
<dbReference type="SUPFAM" id="SSF81296">
    <property type="entry name" value="E set domains"/>
    <property type="match status" value="1"/>
</dbReference>
<reference evidence="9 10" key="1">
    <citation type="submission" date="2021-01" db="EMBL/GenBank/DDBJ databases">
        <authorList>
            <person name="Ruan W."/>
            <person name="Khan S.A."/>
            <person name="Jeon C.O."/>
        </authorList>
    </citation>
    <scope>NUCLEOTIDE SEQUENCE [LARGE SCALE GENOMIC DNA]</scope>
    <source>
        <strain evidence="9 10">R798</strain>
    </source>
</reference>
<evidence type="ECO:0000313" key="10">
    <source>
        <dbReference type="Proteomes" id="UP000809349"/>
    </source>
</evidence>
<keyword evidence="6" id="KW-0186">Copper</keyword>
<evidence type="ECO:0000256" key="2">
    <source>
        <dbReference type="ARBA" id="ARBA00010509"/>
    </source>
</evidence>
<evidence type="ECO:0000256" key="1">
    <source>
        <dbReference type="ARBA" id="ARBA00004418"/>
    </source>
</evidence>
<feature type="domain" description="CopC" evidence="8">
    <location>
        <begin position="25"/>
        <end position="119"/>
    </location>
</feature>
<reference evidence="9 10" key="2">
    <citation type="submission" date="2021-08" db="EMBL/GenBank/DDBJ databases">
        <title>Massilia sp. R798.</title>
        <authorList>
            <person name="Baek J.H."/>
            <person name="Jung H.S."/>
            <person name="Kim K.R."/>
            <person name="Jeon C.O."/>
        </authorList>
    </citation>
    <scope>NUCLEOTIDE SEQUENCE [LARGE SCALE GENOMIC DNA]</scope>
    <source>
        <strain evidence="9 10">R798</strain>
    </source>
</reference>
<sequence length="121" mass="13073">MNNKYLFTAAAVLLASAMSSAAHAHAKLEASVPKANETVATAPKEVRLQFNEPLEMAFSKIKLVDGRGATIDPLKLAVDKDNAKVMVASLPALASGTYRVQWTTLTRDGHKVKGEYSFQLK</sequence>
<dbReference type="InterPro" id="IPR032694">
    <property type="entry name" value="CopC/D"/>
</dbReference>
<evidence type="ECO:0000256" key="4">
    <source>
        <dbReference type="ARBA" id="ARBA00022729"/>
    </source>
</evidence>
<dbReference type="NCBIfam" id="NF033814">
    <property type="entry name" value="copper_CopC"/>
    <property type="match status" value="1"/>
</dbReference>
<evidence type="ECO:0000256" key="5">
    <source>
        <dbReference type="ARBA" id="ARBA00022764"/>
    </source>
</evidence>
<dbReference type="Proteomes" id="UP000809349">
    <property type="component" value="Unassembled WGS sequence"/>
</dbReference>
<evidence type="ECO:0000256" key="7">
    <source>
        <dbReference type="SAM" id="SignalP"/>
    </source>
</evidence>
<comment type="caution">
    <text evidence="9">The sequence shown here is derived from an EMBL/GenBank/DDBJ whole genome shotgun (WGS) entry which is preliminary data.</text>
</comment>
<dbReference type="PANTHER" id="PTHR34820:SF4">
    <property type="entry name" value="INNER MEMBRANE PROTEIN YEBZ"/>
    <property type="match status" value="1"/>
</dbReference>
<evidence type="ECO:0000256" key="6">
    <source>
        <dbReference type="ARBA" id="ARBA00023008"/>
    </source>
</evidence>
<keyword evidence="4 7" id="KW-0732">Signal</keyword>
<gene>
    <name evidence="9" type="primary">copC</name>
    <name evidence="9" type="ORF">I4X03_008475</name>
</gene>
<feature type="signal peptide" evidence="7">
    <location>
        <begin position="1"/>
        <end position="24"/>
    </location>
</feature>
<keyword evidence="3" id="KW-0479">Metal-binding</keyword>
<organism evidence="9 10">
    <name type="scientific">Massilia soli</name>
    <dbReference type="NCBI Taxonomy" id="2792854"/>
    <lineage>
        <taxon>Bacteria</taxon>
        <taxon>Pseudomonadati</taxon>
        <taxon>Pseudomonadota</taxon>
        <taxon>Betaproteobacteria</taxon>
        <taxon>Burkholderiales</taxon>
        <taxon>Oxalobacteraceae</taxon>
        <taxon>Telluria group</taxon>
        <taxon>Massilia</taxon>
    </lineage>
</organism>
<proteinExistence type="inferred from homology"/>
<dbReference type="InterPro" id="IPR014755">
    <property type="entry name" value="Cu-Rt/internalin_Ig-like"/>
</dbReference>
<comment type="subcellular location">
    <subcellularLocation>
        <location evidence="1">Periplasm</location>
    </subcellularLocation>
</comment>
<accession>A0ABS7SM99</accession>
<evidence type="ECO:0000313" key="9">
    <source>
        <dbReference type="EMBL" id="MBZ2207294.1"/>
    </source>
</evidence>
<dbReference type="Pfam" id="PF04234">
    <property type="entry name" value="CopC"/>
    <property type="match status" value="1"/>
</dbReference>
<dbReference type="InterPro" id="IPR007348">
    <property type="entry name" value="CopC_dom"/>
</dbReference>
<evidence type="ECO:0000259" key="8">
    <source>
        <dbReference type="Pfam" id="PF04234"/>
    </source>
</evidence>
<dbReference type="InterPro" id="IPR014756">
    <property type="entry name" value="Ig_E-set"/>
</dbReference>
<evidence type="ECO:0000256" key="3">
    <source>
        <dbReference type="ARBA" id="ARBA00022723"/>
    </source>
</evidence>
<dbReference type="Gene3D" id="2.60.40.1220">
    <property type="match status" value="1"/>
</dbReference>
<dbReference type="InterPro" id="IPR047685">
    <property type="entry name" value="CopC-like"/>
</dbReference>
<keyword evidence="5" id="KW-0574">Periplasm</keyword>
<protein>
    <submittedName>
        <fullName evidence="9">Copper homeostasis periplasmic binding protein CopC</fullName>
    </submittedName>
</protein>
<feature type="chain" id="PRO_5046622911" evidence="7">
    <location>
        <begin position="25"/>
        <end position="121"/>
    </location>
</feature>
<name>A0ABS7SM99_9BURK</name>
<dbReference type="EMBL" id="JAFBIL020000003">
    <property type="protein sequence ID" value="MBZ2207294.1"/>
    <property type="molecule type" value="Genomic_DNA"/>
</dbReference>